<dbReference type="Gene3D" id="3.90.1300.10">
    <property type="entry name" value="Amidase signature (AS) domain"/>
    <property type="match status" value="1"/>
</dbReference>
<dbReference type="KEGG" id="haa:A5892_02580"/>
<gene>
    <name evidence="2" type="ORF">A5892_02580</name>
</gene>
<evidence type="ECO:0000259" key="1">
    <source>
        <dbReference type="Pfam" id="PF01425"/>
    </source>
</evidence>
<protein>
    <submittedName>
        <fullName evidence="2">Amidase</fullName>
    </submittedName>
</protein>
<organism evidence="2 3">
    <name type="scientific">Halotalea alkalilenta</name>
    <dbReference type="NCBI Taxonomy" id="376489"/>
    <lineage>
        <taxon>Bacteria</taxon>
        <taxon>Pseudomonadati</taxon>
        <taxon>Pseudomonadota</taxon>
        <taxon>Gammaproteobacteria</taxon>
        <taxon>Oceanospirillales</taxon>
        <taxon>Halomonadaceae</taxon>
        <taxon>Halotalea</taxon>
    </lineage>
</organism>
<accession>A0A172YB63</accession>
<proteinExistence type="predicted"/>
<dbReference type="Pfam" id="PF01425">
    <property type="entry name" value="Amidase"/>
    <property type="match status" value="1"/>
</dbReference>
<dbReference type="PROSITE" id="PS00571">
    <property type="entry name" value="AMIDASES"/>
    <property type="match status" value="1"/>
</dbReference>
<evidence type="ECO:0000313" key="2">
    <source>
        <dbReference type="EMBL" id="ANF56490.1"/>
    </source>
</evidence>
<feature type="domain" description="Amidase" evidence="1">
    <location>
        <begin position="23"/>
        <end position="204"/>
    </location>
</feature>
<dbReference type="EMBL" id="CP015243">
    <property type="protein sequence ID" value="ANF56490.1"/>
    <property type="molecule type" value="Genomic_DNA"/>
</dbReference>
<dbReference type="InterPro" id="IPR020556">
    <property type="entry name" value="Amidase_CS"/>
</dbReference>
<dbReference type="PANTHER" id="PTHR46310">
    <property type="entry name" value="AMIDASE 1"/>
    <property type="match status" value="1"/>
</dbReference>
<dbReference type="SUPFAM" id="SSF75304">
    <property type="entry name" value="Amidase signature (AS) enzymes"/>
    <property type="match status" value="1"/>
</dbReference>
<name>A0A172YB63_9GAMM</name>
<keyword evidence="3" id="KW-1185">Reference proteome</keyword>
<sequence length="398" mass="41830">MNTEDVQGDEPFALMPYPPASVAHAEQGPLAGLSFAVKDLFDVAGYPTSGGNPTLLAMSGIKRTTAPTVQRLLDAGARMIGKAQTNEMAFSMSGKNAHFGTPRNGAAPQRIPGGSSSGSASAVSNGLCDFALGTDTGGSVRTPASYCGLYGLRPSHGRISLEGCQPLCASMDTCGFFAREPEVFQRVAECLLGEDSAPLTESPALSSAVLMEMLPAASRAALVPALAHIERACSGIEAFSDAWPSLEEAYWAFRYIQGREAWQAQGETILRHGLVLGPDVGARFIWGRQVSDEQLAEATAFRARFRDAVDAMLGDRVLVMPTVADIAPRLDAEDEEIETARTIAHHLLGIAVLCGLPQVNLPLAEKDGAPLGISLLAGRGRDLALVRLAARIGASVEG</sequence>
<dbReference type="AlphaFoldDB" id="A0A172YB63"/>
<dbReference type="InterPro" id="IPR036928">
    <property type="entry name" value="AS_sf"/>
</dbReference>
<dbReference type="RefSeq" id="WP_064121471.1">
    <property type="nucleotide sequence ID" value="NZ_CP015243.1"/>
</dbReference>
<dbReference type="InterPro" id="IPR023631">
    <property type="entry name" value="Amidase_dom"/>
</dbReference>
<evidence type="ECO:0000313" key="3">
    <source>
        <dbReference type="Proteomes" id="UP000077875"/>
    </source>
</evidence>
<reference evidence="2 3" key="1">
    <citation type="submission" date="2016-04" db="EMBL/GenBank/DDBJ databases">
        <title>Complete Genome Sequence of Halotalea alkalilenta IHB B 13600.</title>
        <authorList>
            <person name="Swarnkar M.K."/>
            <person name="Sharma A."/>
            <person name="Kaushal K."/>
            <person name="Soni R."/>
            <person name="Rana S."/>
            <person name="Singh A.K."/>
            <person name="Gulati A."/>
        </authorList>
    </citation>
    <scope>NUCLEOTIDE SEQUENCE [LARGE SCALE GENOMIC DNA]</scope>
    <source>
        <strain evidence="2 3">IHB B 13600</strain>
    </source>
</reference>
<dbReference type="PANTHER" id="PTHR46310:SF7">
    <property type="entry name" value="AMIDASE 1"/>
    <property type="match status" value="1"/>
</dbReference>
<dbReference type="STRING" id="376489.A5892_02580"/>
<dbReference type="Proteomes" id="UP000077875">
    <property type="component" value="Chromosome"/>
</dbReference>
<dbReference type="NCBIfam" id="NF006169">
    <property type="entry name" value="PRK08310.1"/>
    <property type="match status" value="1"/>
</dbReference>